<evidence type="ECO:0000256" key="2">
    <source>
        <dbReference type="ARBA" id="ARBA00008664"/>
    </source>
</evidence>
<name>A0ABN7ZGD6_9BURK</name>
<dbReference type="InterPro" id="IPR001736">
    <property type="entry name" value="PLipase_D/transphosphatidylase"/>
</dbReference>
<evidence type="ECO:0000256" key="4">
    <source>
        <dbReference type="ARBA" id="ARBA00022801"/>
    </source>
</evidence>
<evidence type="ECO:0000256" key="3">
    <source>
        <dbReference type="ARBA" id="ARBA00012027"/>
    </source>
</evidence>
<feature type="domain" description="PLD phosphodiesterase" evidence="8">
    <location>
        <begin position="172"/>
        <end position="199"/>
    </location>
</feature>
<dbReference type="PANTHER" id="PTHR43856:SF1">
    <property type="entry name" value="MITOCHONDRIAL CARDIOLIPIN HYDROLASE"/>
    <property type="match status" value="1"/>
</dbReference>
<accession>A0ABN7ZGD6</accession>
<dbReference type="PROSITE" id="PS51257">
    <property type="entry name" value="PROKAR_LIPOPROTEIN"/>
    <property type="match status" value="1"/>
</dbReference>
<evidence type="ECO:0000256" key="6">
    <source>
        <dbReference type="ARBA" id="ARBA00023098"/>
    </source>
</evidence>
<keyword evidence="5" id="KW-0442">Lipid degradation</keyword>
<dbReference type="InterPro" id="IPR051406">
    <property type="entry name" value="PLD_domain"/>
</dbReference>
<evidence type="ECO:0000256" key="7">
    <source>
        <dbReference type="SAM" id="SignalP"/>
    </source>
</evidence>
<comment type="similarity">
    <text evidence="2">Belongs to the phospholipase D family.</text>
</comment>
<feature type="chain" id="PRO_5047514039" description="phospholipase D" evidence="7">
    <location>
        <begin position="37"/>
        <end position="234"/>
    </location>
</feature>
<dbReference type="EC" id="3.1.4.4" evidence="3"/>
<keyword evidence="6" id="KW-0443">Lipid metabolism</keyword>
<organism evidence="9 10">
    <name type="scientific">Cupriavidus pinatubonensis</name>
    <dbReference type="NCBI Taxonomy" id="248026"/>
    <lineage>
        <taxon>Bacteria</taxon>
        <taxon>Pseudomonadati</taxon>
        <taxon>Pseudomonadota</taxon>
        <taxon>Betaproteobacteria</taxon>
        <taxon>Burkholderiales</taxon>
        <taxon>Burkholderiaceae</taxon>
        <taxon>Cupriavidus</taxon>
    </lineage>
</organism>
<feature type="signal peptide" evidence="7">
    <location>
        <begin position="1"/>
        <end position="36"/>
    </location>
</feature>
<proteinExistence type="inferred from homology"/>
<dbReference type="CDD" id="cd09170">
    <property type="entry name" value="PLDc_Nuc"/>
    <property type="match status" value="1"/>
</dbReference>
<dbReference type="SUPFAM" id="SSF56024">
    <property type="entry name" value="Phospholipase D/nuclease"/>
    <property type="match status" value="1"/>
</dbReference>
<dbReference type="Proteomes" id="UP000701702">
    <property type="component" value="Unassembled WGS sequence"/>
</dbReference>
<dbReference type="PANTHER" id="PTHR43856">
    <property type="entry name" value="CARDIOLIPIN HYDROLASE"/>
    <property type="match status" value="1"/>
</dbReference>
<dbReference type="InterPro" id="IPR025202">
    <property type="entry name" value="PLD-like_dom"/>
</dbReference>
<dbReference type="EMBL" id="CAJZAF010000039">
    <property type="protein sequence ID" value="CAG9184759.1"/>
    <property type="molecule type" value="Genomic_DNA"/>
</dbReference>
<dbReference type="PROSITE" id="PS50035">
    <property type="entry name" value="PLD"/>
    <property type="match status" value="1"/>
</dbReference>
<evidence type="ECO:0000256" key="1">
    <source>
        <dbReference type="ARBA" id="ARBA00000798"/>
    </source>
</evidence>
<keyword evidence="7" id="KW-0732">Signal</keyword>
<gene>
    <name evidence="9" type="ORF">LMG23994_05497</name>
</gene>
<evidence type="ECO:0000313" key="10">
    <source>
        <dbReference type="Proteomes" id="UP000701702"/>
    </source>
</evidence>
<reference evidence="9 10" key="1">
    <citation type="submission" date="2021-08" db="EMBL/GenBank/DDBJ databases">
        <authorList>
            <person name="Peeters C."/>
        </authorList>
    </citation>
    <scope>NUCLEOTIDE SEQUENCE [LARGE SCALE GENOMIC DNA]</scope>
    <source>
        <strain evidence="9 10">LMG 23994</strain>
    </source>
</reference>
<evidence type="ECO:0000256" key="5">
    <source>
        <dbReference type="ARBA" id="ARBA00022963"/>
    </source>
</evidence>
<dbReference type="SMART" id="SM00155">
    <property type="entry name" value="PLDc"/>
    <property type="match status" value="1"/>
</dbReference>
<evidence type="ECO:0000259" key="8">
    <source>
        <dbReference type="PROSITE" id="PS50035"/>
    </source>
</evidence>
<comment type="caution">
    <text evidence="9">The sequence shown here is derived from an EMBL/GenBank/DDBJ whole genome shotgun (WGS) entry which is preliminary data.</text>
</comment>
<protein>
    <recommendedName>
        <fullName evidence="3">phospholipase D</fullName>
        <ecNumber evidence="3">3.1.4.4</ecNumber>
    </recommendedName>
</protein>
<dbReference type="Pfam" id="PF13091">
    <property type="entry name" value="PLDc_2"/>
    <property type="match status" value="1"/>
</dbReference>
<sequence>MRASVPEPNRTVTHRSKRAALSALLLAACATGLAQARSASALDSITDTISSTFNDAIAKHMPDIPGQNARPDASARPVNAKPFASGSGYTLCFVPDGLSCQDLLVNAIRGTRRRLLIQAYSFTSKPIAEAVVQAHKRGVDVRVIVDKSQVGERYTSATFLKHAGIPVVIDTKPAIAHNKVMVFDDQAVFTGSFNFTKSAEERNAENGMLIRGDSAVVKAYTENWNARFQQSSAY</sequence>
<keyword evidence="4" id="KW-0378">Hydrolase</keyword>
<dbReference type="Gene3D" id="3.30.870.10">
    <property type="entry name" value="Endonuclease Chain A"/>
    <property type="match status" value="1"/>
</dbReference>
<keyword evidence="10" id="KW-1185">Reference proteome</keyword>
<evidence type="ECO:0000313" key="9">
    <source>
        <dbReference type="EMBL" id="CAG9184759.1"/>
    </source>
</evidence>
<comment type="catalytic activity">
    <reaction evidence="1">
        <text>a 1,2-diacyl-sn-glycero-3-phosphocholine + H2O = a 1,2-diacyl-sn-glycero-3-phosphate + choline + H(+)</text>
        <dbReference type="Rhea" id="RHEA:14445"/>
        <dbReference type="ChEBI" id="CHEBI:15354"/>
        <dbReference type="ChEBI" id="CHEBI:15377"/>
        <dbReference type="ChEBI" id="CHEBI:15378"/>
        <dbReference type="ChEBI" id="CHEBI:57643"/>
        <dbReference type="ChEBI" id="CHEBI:58608"/>
        <dbReference type="EC" id="3.1.4.4"/>
    </reaction>
</comment>